<keyword evidence="10" id="KW-1185">Reference proteome</keyword>
<dbReference type="InterPro" id="IPR049326">
    <property type="entry name" value="Rhodopsin_dom_fungi"/>
</dbReference>
<feature type="transmembrane region" description="Helical" evidence="7">
    <location>
        <begin position="43"/>
        <end position="65"/>
    </location>
</feature>
<gene>
    <name evidence="9" type="ORF">BCON_0478g00020</name>
</gene>
<dbReference type="AlphaFoldDB" id="A0A4Z1HDA8"/>
<keyword evidence="3 7" id="KW-1133">Transmembrane helix</keyword>
<evidence type="ECO:0000259" key="8">
    <source>
        <dbReference type="Pfam" id="PF20684"/>
    </source>
</evidence>
<feature type="region of interest" description="Disordered" evidence="6">
    <location>
        <begin position="316"/>
        <end position="340"/>
    </location>
</feature>
<organism evidence="9 10">
    <name type="scientific">Botryotinia convoluta</name>
    <dbReference type="NCBI Taxonomy" id="54673"/>
    <lineage>
        <taxon>Eukaryota</taxon>
        <taxon>Fungi</taxon>
        <taxon>Dikarya</taxon>
        <taxon>Ascomycota</taxon>
        <taxon>Pezizomycotina</taxon>
        <taxon>Leotiomycetes</taxon>
        <taxon>Helotiales</taxon>
        <taxon>Sclerotiniaceae</taxon>
        <taxon>Botryotinia</taxon>
    </lineage>
</organism>
<feature type="transmembrane region" description="Helical" evidence="7">
    <location>
        <begin position="120"/>
        <end position="142"/>
    </location>
</feature>
<feature type="region of interest" description="Disordered" evidence="6">
    <location>
        <begin position="373"/>
        <end position="401"/>
    </location>
</feature>
<name>A0A4Z1HDA8_9HELO</name>
<accession>A0A4Z1HDA8</accession>
<dbReference type="EMBL" id="PQXN01000476">
    <property type="protein sequence ID" value="TGO44670.1"/>
    <property type="molecule type" value="Genomic_DNA"/>
</dbReference>
<sequence length="401" mass="44134">MVLEQRALTIVIVNFVFLGLSTITLALRCFVRTTREAFGLDDWMIVLGWITFVLNVSMSTMSAVNGLGVHNLTITAAEMEPAVKYFTIFQIFTLTGTLPVKASICISLMRITPSLTYRKILYAIMAGSVATVLISDIVVIVTCRPMAFTWDKTIPNGKCSSINAILILSYCFSAMNIITDWSTAIIPAFIVWNLKLSPKIKVAISILLGMGIFASIATIIRVKYFPNYAKSIDYLYGVAPIVWWSTIEIGLGIIAACLSALRPLLRFALGNSYYGPSDDKPSPPTIGTPHKKGYMKARAIKLRNIEDGLATTMVTGAGNDTADNYNESINASDGDKSSQRGILQHIPEHPEPKCTGKEVGILVTQSYKIEDEDTEENVSKNRDCKYNGSNESRERTIQDIV</sequence>
<evidence type="ECO:0000256" key="2">
    <source>
        <dbReference type="ARBA" id="ARBA00022692"/>
    </source>
</evidence>
<evidence type="ECO:0000256" key="1">
    <source>
        <dbReference type="ARBA" id="ARBA00004141"/>
    </source>
</evidence>
<keyword evidence="2 7" id="KW-0812">Transmembrane</keyword>
<evidence type="ECO:0000256" key="7">
    <source>
        <dbReference type="SAM" id="Phobius"/>
    </source>
</evidence>
<dbReference type="GO" id="GO:0016020">
    <property type="term" value="C:membrane"/>
    <property type="evidence" value="ECO:0007669"/>
    <property type="project" value="UniProtKB-SubCell"/>
</dbReference>
<dbReference type="Pfam" id="PF20684">
    <property type="entry name" value="Fung_rhodopsin"/>
    <property type="match status" value="1"/>
</dbReference>
<evidence type="ECO:0000256" key="5">
    <source>
        <dbReference type="ARBA" id="ARBA00038359"/>
    </source>
</evidence>
<feature type="compositionally biased region" description="Basic and acidic residues" evidence="6">
    <location>
        <begin position="377"/>
        <end position="401"/>
    </location>
</feature>
<comment type="subcellular location">
    <subcellularLocation>
        <location evidence="1">Membrane</location>
        <topology evidence="1">Multi-pass membrane protein</topology>
    </subcellularLocation>
</comment>
<keyword evidence="4 7" id="KW-0472">Membrane</keyword>
<comment type="caution">
    <text evidence="9">The sequence shown here is derived from an EMBL/GenBank/DDBJ whole genome shotgun (WGS) entry which is preliminary data.</text>
</comment>
<dbReference type="Proteomes" id="UP000297527">
    <property type="component" value="Unassembled WGS sequence"/>
</dbReference>
<proteinExistence type="inferred from homology"/>
<comment type="similarity">
    <text evidence="5">Belongs to the SAT4 family.</text>
</comment>
<feature type="transmembrane region" description="Helical" evidence="7">
    <location>
        <begin position="6"/>
        <end position="31"/>
    </location>
</feature>
<feature type="transmembrane region" description="Helical" evidence="7">
    <location>
        <begin position="202"/>
        <end position="221"/>
    </location>
</feature>
<dbReference type="OrthoDB" id="5022096at2759"/>
<evidence type="ECO:0000256" key="6">
    <source>
        <dbReference type="SAM" id="MobiDB-lite"/>
    </source>
</evidence>
<feature type="transmembrane region" description="Helical" evidence="7">
    <location>
        <begin position="241"/>
        <end position="261"/>
    </location>
</feature>
<feature type="transmembrane region" description="Helical" evidence="7">
    <location>
        <begin position="162"/>
        <end position="190"/>
    </location>
</feature>
<evidence type="ECO:0000256" key="3">
    <source>
        <dbReference type="ARBA" id="ARBA00022989"/>
    </source>
</evidence>
<feature type="transmembrane region" description="Helical" evidence="7">
    <location>
        <begin position="85"/>
        <end position="108"/>
    </location>
</feature>
<feature type="compositionally biased region" description="Polar residues" evidence="6">
    <location>
        <begin position="321"/>
        <end position="331"/>
    </location>
</feature>
<protein>
    <recommendedName>
        <fullName evidence="8">Rhodopsin domain-containing protein</fullName>
    </recommendedName>
</protein>
<dbReference type="PANTHER" id="PTHR33048:SF96">
    <property type="entry name" value="INTEGRAL MEMBRANE PROTEIN"/>
    <property type="match status" value="1"/>
</dbReference>
<dbReference type="InterPro" id="IPR052337">
    <property type="entry name" value="SAT4-like"/>
</dbReference>
<reference evidence="9 10" key="1">
    <citation type="submission" date="2017-12" db="EMBL/GenBank/DDBJ databases">
        <title>Comparative genomics of Botrytis spp.</title>
        <authorList>
            <person name="Valero-Jimenez C.A."/>
            <person name="Tapia P."/>
            <person name="Veloso J."/>
            <person name="Silva-Moreno E."/>
            <person name="Staats M."/>
            <person name="Valdes J.H."/>
            <person name="Van Kan J.A.L."/>
        </authorList>
    </citation>
    <scope>NUCLEOTIDE SEQUENCE [LARGE SCALE GENOMIC DNA]</scope>
    <source>
        <strain evidence="9 10">MUCL11595</strain>
    </source>
</reference>
<evidence type="ECO:0000313" key="9">
    <source>
        <dbReference type="EMBL" id="TGO44670.1"/>
    </source>
</evidence>
<dbReference type="PANTHER" id="PTHR33048">
    <property type="entry name" value="PTH11-LIKE INTEGRAL MEMBRANE PROTEIN (AFU_ORTHOLOGUE AFUA_5G11245)"/>
    <property type="match status" value="1"/>
</dbReference>
<evidence type="ECO:0000256" key="4">
    <source>
        <dbReference type="ARBA" id="ARBA00023136"/>
    </source>
</evidence>
<feature type="domain" description="Rhodopsin" evidence="8">
    <location>
        <begin position="27"/>
        <end position="266"/>
    </location>
</feature>
<evidence type="ECO:0000313" key="10">
    <source>
        <dbReference type="Proteomes" id="UP000297527"/>
    </source>
</evidence>